<evidence type="ECO:0000313" key="2">
    <source>
        <dbReference type="EMBL" id="PIC19262.1"/>
    </source>
</evidence>
<keyword evidence="3" id="KW-1185">Reference proteome</keyword>
<proteinExistence type="predicted"/>
<name>A0A2G5SWB0_9PELO</name>
<feature type="chain" id="PRO_5013915716" description="DUF19 domain-containing protein" evidence="1">
    <location>
        <begin position="26"/>
        <end position="167"/>
    </location>
</feature>
<evidence type="ECO:0000256" key="1">
    <source>
        <dbReference type="SAM" id="SignalP"/>
    </source>
</evidence>
<organism evidence="2 3">
    <name type="scientific">Caenorhabditis nigoni</name>
    <dbReference type="NCBI Taxonomy" id="1611254"/>
    <lineage>
        <taxon>Eukaryota</taxon>
        <taxon>Metazoa</taxon>
        <taxon>Ecdysozoa</taxon>
        <taxon>Nematoda</taxon>
        <taxon>Chromadorea</taxon>
        <taxon>Rhabditida</taxon>
        <taxon>Rhabditina</taxon>
        <taxon>Rhabditomorpha</taxon>
        <taxon>Rhabditoidea</taxon>
        <taxon>Rhabditidae</taxon>
        <taxon>Peloderinae</taxon>
        <taxon>Caenorhabditis</taxon>
    </lineage>
</organism>
<protein>
    <recommendedName>
        <fullName evidence="4">DUF19 domain-containing protein</fullName>
    </recommendedName>
</protein>
<keyword evidence="1" id="KW-0732">Signal</keyword>
<dbReference type="Proteomes" id="UP000230233">
    <property type="component" value="Chromosome X"/>
</dbReference>
<dbReference type="EMBL" id="PDUG01000006">
    <property type="protein sequence ID" value="PIC19262.1"/>
    <property type="molecule type" value="Genomic_DNA"/>
</dbReference>
<dbReference type="AlphaFoldDB" id="A0A2G5SWB0"/>
<feature type="signal peptide" evidence="1">
    <location>
        <begin position="1"/>
        <end position="25"/>
    </location>
</feature>
<reference evidence="3" key="1">
    <citation type="submission" date="2017-10" db="EMBL/GenBank/DDBJ databases">
        <title>Rapid genome shrinkage in a self-fertile nematode reveals novel sperm competition proteins.</title>
        <authorList>
            <person name="Yin D."/>
            <person name="Schwarz E.M."/>
            <person name="Thomas C.G."/>
            <person name="Felde R.L."/>
            <person name="Korf I.F."/>
            <person name="Cutter A.D."/>
            <person name="Schartner C.M."/>
            <person name="Ralston E.J."/>
            <person name="Meyer B.J."/>
            <person name="Haag E.S."/>
        </authorList>
    </citation>
    <scope>NUCLEOTIDE SEQUENCE [LARGE SCALE GENOMIC DNA]</scope>
    <source>
        <strain evidence="3">JU1422</strain>
    </source>
</reference>
<evidence type="ECO:0008006" key="4">
    <source>
        <dbReference type="Google" id="ProtNLM"/>
    </source>
</evidence>
<evidence type="ECO:0000313" key="3">
    <source>
        <dbReference type="Proteomes" id="UP000230233"/>
    </source>
</evidence>
<sequence length="167" mass="18595">MSHSSLNMKVIFFLFLLVVFGSCVSDLDSACSYPGRDKMSFPFNVLVHCNIEAPFGFQNVVYERGFGEDLAGVNPDICAANSPVSDKIVACFAGGEMFPRPLEFYLNIIHNCSNSGEIMMVEKYLGSFDNVPETLQIVEMNLTNSGMNYNNKVGLCNEQKQNGEFDW</sequence>
<accession>A0A2G5SWB0</accession>
<comment type="caution">
    <text evidence="2">The sequence shown here is derived from an EMBL/GenBank/DDBJ whole genome shotgun (WGS) entry which is preliminary data.</text>
</comment>
<gene>
    <name evidence="2" type="primary">Cnig_chr_X.g24873</name>
    <name evidence="2" type="ORF">B9Z55_024873</name>
</gene>